<dbReference type="AlphaFoldDB" id="A0A8J6N5P2"/>
<name>A0A8J6N5P2_9BACT</name>
<evidence type="ECO:0000313" key="2">
    <source>
        <dbReference type="Proteomes" id="UP000603545"/>
    </source>
</evidence>
<gene>
    <name evidence="1" type="ORF">H8E80_07165</name>
</gene>
<dbReference type="EMBL" id="JACNLL010000065">
    <property type="protein sequence ID" value="MBC8199808.1"/>
    <property type="molecule type" value="Genomic_DNA"/>
</dbReference>
<reference evidence="1 2" key="1">
    <citation type="submission" date="2020-08" db="EMBL/GenBank/DDBJ databases">
        <title>Bridging the membrane lipid divide: bacteria of the FCB group superphylum have the potential to synthesize archaeal ether lipids.</title>
        <authorList>
            <person name="Villanueva L."/>
            <person name="Von Meijenfeldt F.A.B."/>
            <person name="Westbye A.B."/>
            <person name="Yadav S."/>
            <person name="Hopmans E.C."/>
            <person name="Dutilh B.E."/>
            <person name="Sinninghe Damste J.S."/>
        </authorList>
    </citation>
    <scope>NUCLEOTIDE SEQUENCE [LARGE SCALE GENOMIC DNA]</scope>
    <source>
        <strain evidence="1">NIOZ-UU82</strain>
    </source>
</reference>
<organism evidence="1 2">
    <name type="scientific">Candidatus Desulfaltia bathyphila</name>
    <dbReference type="NCBI Taxonomy" id="2841697"/>
    <lineage>
        <taxon>Bacteria</taxon>
        <taxon>Pseudomonadati</taxon>
        <taxon>Thermodesulfobacteriota</taxon>
        <taxon>Desulfobacteria</taxon>
        <taxon>Desulfobacterales</taxon>
        <taxon>Desulfobacterales incertae sedis</taxon>
        <taxon>Candidatus Desulfaltia</taxon>
    </lineage>
</organism>
<protein>
    <submittedName>
        <fullName evidence="1">Uncharacterized protein</fullName>
    </submittedName>
</protein>
<comment type="caution">
    <text evidence="1">The sequence shown here is derived from an EMBL/GenBank/DDBJ whole genome shotgun (WGS) entry which is preliminary data.</text>
</comment>
<proteinExistence type="predicted"/>
<sequence length="55" mass="6396">MLEYIDRALKVGEPVTSTAEYQSEKYYFTTKFTKNIKIKLQNLRVLRGLLKEGGI</sequence>
<evidence type="ECO:0000313" key="1">
    <source>
        <dbReference type="EMBL" id="MBC8199808.1"/>
    </source>
</evidence>
<accession>A0A8J6N5P2</accession>
<dbReference type="Proteomes" id="UP000603545">
    <property type="component" value="Unassembled WGS sequence"/>
</dbReference>